<protein>
    <submittedName>
        <fullName evidence="1">Uncharacterized protein</fullName>
    </submittedName>
</protein>
<name>A0A8T0HKK7_CERPU</name>
<evidence type="ECO:0000313" key="1">
    <source>
        <dbReference type="EMBL" id="KAG0571346.1"/>
    </source>
</evidence>
<sequence>MLEQSGSGSEKSVNGNVQEQALRERFLGTLHVALRGNLIVLDLQGVLRASCSA</sequence>
<keyword evidence="2" id="KW-1185">Reference proteome</keyword>
<accession>A0A8T0HKK7</accession>
<proteinExistence type="predicted"/>
<organism evidence="1 2">
    <name type="scientific">Ceratodon purpureus</name>
    <name type="common">Fire moss</name>
    <name type="synonym">Dicranum purpureum</name>
    <dbReference type="NCBI Taxonomy" id="3225"/>
    <lineage>
        <taxon>Eukaryota</taxon>
        <taxon>Viridiplantae</taxon>
        <taxon>Streptophyta</taxon>
        <taxon>Embryophyta</taxon>
        <taxon>Bryophyta</taxon>
        <taxon>Bryophytina</taxon>
        <taxon>Bryopsida</taxon>
        <taxon>Dicranidae</taxon>
        <taxon>Pseudoditrichales</taxon>
        <taxon>Ditrichaceae</taxon>
        <taxon>Ceratodon</taxon>
    </lineage>
</organism>
<gene>
    <name evidence="1" type="ORF">KC19_VG003800</name>
</gene>
<dbReference type="Proteomes" id="UP000822688">
    <property type="component" value="Chromosome V"/>
</dbReference>
<evidence type="ECO:0000313" key="2">
    <source>
        <dbReference type="Proteomes" id="UP000822688"/>
    </source>
</evidence>
<dbReference type="AlphaFoldDB" id="A0A8T0HKK7"/>
<reference evidence="1" key="1">
    <citation type="submission" date="2020-06" db="EMBL/GenBank/DDBJ databases">
        <title>WGS assembly of Ceratodon purpureus strain R40.</title>
        <authorList>
            <person name="Carey S.B."/>
            <person name="Jenkins J."/>
            <person name="Shu S."/>
            <person name="Lovell J.T."/>
            <person name="Sreedasyam A."/>
            <person name="Maumus F."/>
            <person name="Tiley G.P."/>
            <person name="Fernandez-Pozo N."/>
            <person name="Barry K."/>
            <person name="Chen C."/>
            <person name="Wang M."/>
            <person name="Lipzen A."/>
            <person name="Daum C."/>
            <person name="Saski C.A."/>
            <person name="Payton A.C."/>
            <person name="Mcbreen J.C."/>
            <person name="Conrad R.E."/>
            <person name="Kollar L.M."/>
            <person name="Olsson S."/>
            <person name="Huttunen S."/>
            <person name="Landis J.B."/>
            <person name="Wickett N.J."/>
            <person name="Johnson M.G."/>
            <person name="Rensing S.A."/>
            <person name="Grimwood J."/>
            <person name="Schmutz J."/>
            <person name="Mcdaniel S.F."/>
        </authorList>
    </citation>
    <scope>NUCLEOTIDE SEQUENCE</scope>
    <source>
        <strain evidence="1">R40</strain>
    </source>
</reference>
<comment type="caution">
    <text evidence="1">The sequence shown here is derived from an EMBL/GenBank/DDBJ whole genome shotgun (WGS) entry which is preliminary data.</text>
</comment>
<dbReference type="EMBL" id="CM026426">
    <property type="protein sequence ID" value="KAG0571346.1"/>
    <property type="molecule type" value="Genomic_DNA"/>
</dbReference>